<dbReference type="InterPro" id="IPR035979">
    <property type="entry name" value="RBD_domain_sf"/>
</dbReference>
<dbReference type="InterPro" id="IPR018850">
    <property type="entry name" value="Mt_escape_2_C"/>
</dbReference>
<comment type="subcellular location">
    <subcellularLocation>
        <location evidence="1 10">Mitochondrion inner membrane</location>
        <topology evidence="1 10">Single-pass membrane protein</topology>
    </subcellularLocation>
</comment>
<evidence type="ECO:0000256" key="3">
    <source>
        <dbReference type="ARBA" id="ARBA00020222"/>
    </source>
</evidence>
<evidence type="ECO:0000256" key="9">
    <source>
        <dbReference type="ARBA" id="ARBA00025276"/>
    </source>
</evidence>
<evidence type="ECO:0000259" key="11">
    <source>
        <dbReference type="Pfam" id="PF00076"/>
    </source>
</evidence>
<evidence type="ECO:0000256" key="6">
    <source>
        <dbReference type="ARBA" id="ARBA00022989"/>
    </source>
</evidence>
<dbReference type="SUPFAM" id="SSF54928">
    <property type="entry name" value="RNA-binding domain, RBD"/>
    <property type="match status" value="1"/>
</dbReference>
<dbReference type="STRING" id="42251.A0A2T6ZUK6"/>
<organism evidence="13 14">
    <name type="scientific">Tuber borchii</name>
    <name type="common">White truffle</name>
    <dbReference type="NCBI Taxonomy" id="42251"/>
    <lineage>
        <taxon>Eukaryota</taxon>
        <taxon>Fungi</taxon>
        <taxon>Dikarya</taxon>
        <taxon>Ascomycota</taxon>
        <taxon>Pezizomycotina</taxon>
        <taxon>Pezizomycetes</taxon>
        <taxon>Pezizales</taxon>
        <taxon>Tuberaceae</taxon>
        <taxon>Tuber</taxon>
    </lineage>
</organism>
<sequence>MNRELCSFLRQLRDGHRLLPKFYFTPSSGNNGRISNKLLTNRQWGRRYSSTVGLKKSGFIDLAPGEGLLFFDNVYPVKTASYDIRYLMMRYDRQSIESRIKTQYIPKSLLTSEFTITGIVPMLKDGGAFVKFRSPNAEETESIIANFLKEKRLKPWFSPLRRVRAYIVRGKPWLEDLYRFPSARLKVEFVGGEGSLSQEAVYRLFRRYGRIIDILPQLPGSKELPKFTIVQYLRMRSATAARNCLHGYTVPEMEAVPGQGPGPRLRILYERTIKTYWIKNWLVNHPRIAIPLVAAFIATFTVAIFDPVRTWFVKAKITGALNISDNTYYNWLKRHTIGMLPIGASRTDMDELWAVWDERKEQVEQLKAWLLETTGTFIVVQGPRGSGKRGLVVDSVLAHRENVLIIDCEPIDQAHGDSATIAAAAAQVGYRPVFSWLNTISSLLDLAAQGTIGSSAGFSQTLETQFNKILLNTGTALKAVALRDKRIDSKDQWLSDDEYLSAHPEKRPVVVIDNFLHMEGNSIIYERLADWAAFLVSANLAHVIFLTNDTSFGKSLAKSLPDRVFCSIFLGDAQPGPAKRFVLKHINNQLDGAANEKAREELDDSIQVLGGRLTDLEFLSRRIKAGETPKQAIGAIIETSAQEILKLYLLEESSRSRKRTWGTEQAWHLVKTLAGEGEVAYYHILVNDLFKVAGEDALQNLEQAGLVTIVTRNGRPWCVKPGRPVFQAAFRRLVTDHVLCARMDFLSFASLVKAETAAVQKAGEELEKIAMLPNPPKGRVAYLLSKIAEAQGKIDGYEKGMGKLKGVLREEY</sequence>
<name>A0A2T6ZUK6_TUBBO</name>
<evidence type="ECO:0000256" key="5">
    <source>
        <dbReference type="ARBA" id="ARBA00022792"/>
    </source>
</evidence>
<keyword evidence="7 10" id="KW-0496">Mitochondrion</keyword>
<keyword evidence="5 10" id="KW-0999">Mitochondrion inner membrane</keyword>
<feature type="domain" description="RRM" evidence="11">
    <location>
        <begin position="196"/>
        <end position="251"/>
    </location>
</feature>
<dbReference type="EMBL" id="NESQ01000098">
    <property type="protein sequence ID" value="PUU79179.1"/>
    <property type="molecule type" value="Genomic_DNA"/>
</dbReference>
<dbReference type="GO" id="GO:0006397">
    <property type="term" value="P:mRNA processing"/>
    <property type="evidence" value="ECO:0007669"/>
    <property type="project" value="UniProtKB-UniRule"/>
</dbReference>
<reference evidence="13 14" key="1">
    <citation type="submission" date="2017-04" db="EMBL/GenBank/DDBJ databases">
        <title>Draft genome sequence of Tuber borchii Vittad., a whitish edible truffle.</title>
        <authorList>
            <consortium name="DOE Joint Genome Institute"/>
            <person name="Murat C."/>
            <person name="Kuo A."/>
            <person name="Barry K.W."/>
            <person name="Clum A."/>
            <person name="Dockter R.B."/>
            <person name="Fauchery L."/>
            <person name="Iotti M."/>
            <person name="Kohler A."/>
            <person name="Labutti K."/>
            <person name="Lindquist E.A."/>
            <person name="Lipzen A."/>
            <person name="Ohm R.A."/>
            <person name="Wang M."/>
            <person name="Grigoriev I.V."/>
            <person name="Zambonelli A."/>
            <person name="Martin F.M."/>
        </authorList>
    </citation>
    <scope>NUCLEOTIDE SEQUENCE [LARGE SCALE GENOMIC DNA]</scope>
    <source>
        <strain evidence="13 14">Tbo3840</strain>
    </source>
</reference>
<keyword evidence="14" id="KW-1185">Reference proteome</keyword>
<dbReference type="OrthoDB" id="10267654at2759"/>
<feature type="domain" description="Mitochondrial escape protein 2 C-terminal" evidence="12">
    <location>
        <begin position="359"/>
        <end position="770"/>
    </location>
</feature>
<gene>
    <name evidence="13" type="ORF">B9Z19DRAFT_1024004</name>
</gene>
<accession>A0A2T6ZUK6</accession>
<evidence type="ECO:0000256" key="2">
    <source>
        <dbReference type="ARBA" id="ARBA00010320"/>
    </source>
</evidence>
<dbReference type="Proteomes" id="UP000244722">
    <property type="component" value="Unassembled WGS sequence"/>
</dbReference>
<dbReference type="InterPro" id="IPR039627">
    <property type="entry name" value="Yme2_C"/>
</dbReference>
<dbReference type="InterPro" id="IPR034260">
    <property type="entry name" value="Yme2_RRM"/>
</dbReference>
<proteinExistence type="inferred from homology"/>
<dbReference type="PANTHER" id="PTHR32198:SF2">
    <property type="entry name" value="MITOCHONDRIAL ESCAPE PROTEIN 2"/>
    <property type="match status" value="1"/>
</dbReference>
<evidence type="ECO:0000259" key="12">
    <source>
        <dbReference type="Pfam" id="PF10443"/>
    </source>
</evidence>
<dbReference type="GO" id="GO:0003723">
    <property type="term" value="F:RNA binding"/>
    <property type="evidence" value="ECO:0007669"/>
    <property type="project" value="UniProtKB-UniRule"/>
</dbReference>
<comment type="function">
    <text evidence="9 10">Plays a role in maintaining the mitochondrial genome and in controlling the mtDNA escape. Involved in the regulation of mtDNA nucleotide structure and number. May have a dispensable role in early maturation of pre-rRNA.</text>
</comment>
<keyword evidence="10" id="KW-0507">mRNA processing</keyword>
<evidence type="ECO:0000256" key="1">
    <source>
        <dbReference type="ARBA" id="ARBA00004434"/>
    </source>
</evidence>
<keyword evidence="8" id="KW-0472">Membrane</keyword>
<dbReference type="Pfam" id="PF10443">
    <property type="entry name" value="RNA12"/>
    <property type="match status" value="1"/>
</dbReference>
<evidence type="ECO:0000313" key="13">
    <source>
        <dbReference type="EMBL" id="PUU79179.1"/>
    </source>
</evidence>
<dbReference type="Pfam" id="PF00076">
    <property type="entry name" value="RRM_1"/>
    <property type="match status" value="1"/>
</dbReference>
<evidence type="ECO:0000256" key="4">
    <source>
        <dbReference type="ARBA" id="ARBA00022692"/>
    </source>
</evidence>
<keyword evidence="10" id="KW-0694">RNA-binding</keyword>
<evidence type="ECO:0000256" key="7">
    <source>
        <dbReference type="ARBA" id="ARBA00023128"/>
    </source>
</evidence>
<evidence type="ECO:0000256" key="8">
    <source>
        <dbReference type="ARBA" id="ARBA00023136"/>
    </source>
</evidence>
<evidence type="ECO:0000313" key="14">
    <source>
        <dbReference type="Proteomes" id="UP000244722"/>
    </source>
</evidence>
<dbReference type="GO" id="GO:0005743">
    <property type="term" value="C:mitochondrial inner membrane"/>
    <property type="evidence" value="ECO:0007669"/>
    <property type="project" value="UniProtKB-SubCell"/>
</dbReference>
<dbReference type="CDD" id="cd12433">
    <property type="entry name" value="RRM_Yme2p_like"/>
    <property type="match status" value="1"/>
</dbReference>
<evidence type="ECO:0000256" key="10">
    <source>
        <dbReference type="RuleBase" id="RU367108"/>
    </source>
</evidence>
<dbReference type="PANTHER" id="PTHR32198">
    <property type="entry name" value="MITOCHONDRIAL ESCAPE PROTEIN 2"/>
    <property type="match status" value="1"/>
</dbReference>
<protein>
    <recommendedName>
        <fullName evidence="3 10">Mitochondrial escape protein 2</fullName>
    </recommendedName>
</protein>
<keyword evidence="4" id="KW-0812">Transmembrane</keyword>
<keyword evidence="6" id="KW-1133">Transmembrane helix</keyword>
<dbReference type="InterPro" id="IPR000504">
    <property type="entry name" value="RRM_dom"/>
</dbReference>
<comment type="similarity">
    <text evidence="2 10">Belongs to the YME2 family.</text>
</comment>
<dbReference type="AlphaFoldDB" id="A0A2T6ZUK6"/>
<comment type="caution">
    <text evidence="13">The sequence shown here is derived from an EMBL/GenBank/DDBJ whole genome shotgun (WGS) entry which is preliminary data.</text>
</comment>